<protein>
    <recommendedName>
        <fullName evidence="3">DUF3006 domain-containing protein</fullName>
    </recommendedName>
</protein>
<dbReference type="Pfam" id="PF11213">
    <property type="entry name" value="DUF3006"/>
    <property type="match status" value="1"/>
</dbReference>
<reference evidence="1 2" key="1">
    <citation type="submission" date="2016-10" db="EMBL/GenBank/DDBJ databases">
        <authorList>
            <person name="de Groot N.N."/>
        </authorList>
    </citation>
    <scope>NUCLEOTIDE SEQUENCE [LARGE SCALE GENOMIC DNA]</scope>
    <source>
        <strain evidence="1 2">DSM 12271</strain>
    </source>
</reference>
<dbReference type="AlphaFoldDB" id="A0A1I0ZWG1"/>
<dbReference type="OrthoDB" id="164847at2"/>
<accession>A0A1I0ZWG1</accession>
<dbReference type="InterPro" id="IPR021377">
    <property type="entry name" value="DUF3006"/>
</dbReference>
<dbReference type="RefSeq" id="WP_090042344.1">
    <property type="nucleotide sequence ID" value="NZ_FOKI01000026.1"/>
</dbReference>
<evidence type="ECO:0000313" key="2">
    <source>
        <dbReference type="Proteomes" id="UP000198619"/>
    </source>
</evidence>
<proteinExistence type="predicted"/>
<dbReference type="Proteomes" id="UP000198619">
    <property type="component" value="Unassembled WGS sequence"/>
</dbReference>
<dbReference type="STRING" id="84698.SAMN04488528_102636"/>
<keyword evidence="2" id="KW-1185">Reference proteome</keyword>
<organism evidence="1 2">
    <name type="scientific">Clostridium frigidicarnis</name>
    <dbReference type="NCBI Taxonomy" id="84698"/>
    <lineage>
        <taxon>Bacteria</taxon>
        <taxon>Bacillati</taxon>
        <taxon>Bacillota</taxon>
        <taxon>Clostridia</taxon>
        <taxon>Eubacteriales</taxon>
        <taxon>Clostridiaceae</taxon>
        <taxon>Clostridium</taxon>
    </lineage>
</organism>
<name>A0A1I0ZWG1_9CLOT</name>
<evidence type="ECO:0008006" key="3">
    <source>
        <dbReference type="Google" id="ProtNLM"/>
    </source>
</evidence>
<gene>
    <name evidence="1" type="ORF">SAMN04488528_102636</name>
</gene>
<dbReference type="EMBL" id="FOKI01000026">
    <property type="protein sequence ID" value="SFB29887.1"/>
    <property type="molecule type" value="Genomic_DNA"/>
</dbReference>
<sequence length="73" mass="8531">MSKFIIDRIESQFVVCEDELGNIINLKKNIINGDLKEGSVIIEIDNKYNIDEEETKKRKEELARLMDGMWANE</sequence>
<evidence type="ECO:0000313" key="1">
    <source>
        <dbReference type="EMBL" id="SFB29887.1"/>
    </source>
</evidence>